<dbReference type="Proteomes" id="UP000748308">
    <property type="component" value="Unassembled WGS sequence"/>
</dbReference>
<evidence type="ECO:0000313" key="2">
    <source>
        <dbReference type="EMBL" id="MBM3316333.1"/>
    </source>
</evidence>
<evidence type="ECO:0000313" key="3">
    <source>
        <dbReference type="Proteomes" id="UP000748308"/>
    </source>
</evidence>
<organism evidence="2 3">
    <name type="scientific">Eiseniibacteriota bacterium</name>
    <dbReference type="NCBI Taxonomy" id="2212470"/>
    <lineage>
        <taxon>Bacteria</taxon>
        <taxon>Candidatus Eiseniibacteriota</taxon>
    </lineage>
</organism>
<feature type="signal peptide" evidence="1">
    <location>
        <begin position="1"/>
        <end position="19"/>
    </location>
</feature>
<protein>
    <submittedName>
        <fullName evidence="2">Uncharacterized protein</fullName>
    </submittedName>
</protein>
<dbReference type="AlphaFoldDB" id="A0A937XAG6"/>
<dbReference type="EMBL" id="VGIY01000006">
    <property type="protein sequence ID" value="MBM3316333.1"/>
    <property type="molecule type" value="Genomic_DNA"/>
</dbReference>
<proteinExistence type="predicted"/>
<keyword evidence="1" id="KW-0732">Signal</keyword>
<evidence type="ECO:0000256" key="1">
    <source>
        <dbReference type="SAM" id="SignalP"/>
    </source>
</evidence>
<sequence>MRLLATVMACLLLTGTALAGSPVDNAAYEHERVPCDMQYVCIDWDFTLGDQGFATGACDATGGLPVWAWGTSTVPGAPGTVWGTVLNANYPNNMGDALIAPAFTVTDCCHLLEVYHYYYFENNFDGSNVKANGVLITPVGGYDATISTSTTYYAYCVDNEPGFTGSFGTSWAWDCWDLSQFMGQSVELTFEVGSDSSVTYPGWYIAQIRIGGQMPSPADESTWGRIKGAFK</sequence>
<feature type="chain" id="PRO_5038011539" evidence="1">
    <location>
        <begin position="20"/>
        <end position="231"/>
    </location>
</feature>
<gene>
    <name evidence="2" type="ORF">FJY75_00630</name>
</gene>
<name>A0A937XAG6_UNCEI</name>
<accession>A0A937XAG6</accession>
<comment type="caution">
    <text evidence="2">The sequence shown here is derived from an EMBL/GenBank/DDBJ whole genome shotgun (WGS) entry which is preliminary data.</text>
</comment>
<reference evidence="2" key="1">
    <citation type="submission" date="2019-03" db="EMBL/GenBank/DDBJ databases">
        <title>Lake Tanganyika Metagenome-Assembled Genomes (MAGs).</title>
        <authorList>
            <person name="Tran P."/>
        </authorList>
    </citation>
    <scope>NUCLEOTIDE SEQUENCE</scope>
    <source>
        <strain evidence="2">M_DeepCast_400m_m2_100</strain>
    </source>
</reference>